<evidence type="ECO:0000256" key="1">
    <source>
        <dbReference type="SAM" id="MobiDB-lite"/>
    </source>
</evidence>
<organism evidence="2 3">
    <name type="scientific">Treponema brennaborense (strain DSM 12168 / CIP 105900 / DD5/3)</name>
    <dbReference type="NCBI Taxonomy" id="906968"/>
    <lineage>
        <taxon>Bacteria</taxon>
        <taxon>Pseudomonadati</taxon>
        <taxon>Spirochaetota</taxon>
        <taxon>Spirochaetia</taxon>
        <taxon>Spirochaetales</taxon>
        <taxon>Treponemataceae</taxon>
        <taxon>Treponema</taxon>
    </lineage>
</organism>
<proteinExistence type="predicted"/>
<feature type="compositionally biased region" description="Basic and acidic residues" evidence="1">
    <location>
        <begin position="24"/>
        <end position="37"/>
    </location>
</feature>
<evidence type="ECO:0000313" key="2">
    <source>
        <dbReference type="EMBL" id="AEE16348.1"/>
    </source>
</evidence>
<feature type="region of interest" description="Disordered" evidence="1">
    <location>
        <begin position="1"/>
        <end position="59"/>
    </location>
</feature>
<protein>
    <submittedName>
        <fullName evidence="2">Uncharacterized protein</fullName>
    </submittedName>
</protein>
<reference evidence="3" key="1">
    <citation type="submission" date="2011-04" db="EMBL/GenBank/DDBJ databases">
        <title>The complete genome of Treponema brennaborense DSM 12168.</title>
        <authorList>
            <person name="Lucas S."/>
            <person name="Han J."/>
            <person name="Lapidus A."/>
            <person name="Bruce D."/>
            <person name="Goodwin L."/>
            <person name="Pitluck S."/>
            <person name="Peters L."/>
            <person name="Kyrpides N."/>
            <person name="Mavromatis K."/>
            <person name="Ivanova N."/>
            <person name="Mikhailova N."/>
            <person name="Pagani I."/>
            <person name="Teshima H."/>
            <person name="Detter J.C."/>
            <person name="Tapia R."/>
            <person name="Han C."/>
            <person name="Land M."/>
            <person name="Hauser L."/>
            <person name="Markowitz V."/>
            <person name="Cheng J.-F."/>
            <person name="Hugenholtz P."/>
            <person name="Woyke T."/>
            <person name="Wu D."/>
            <person name="Gronow S."/>
            <person name="Wellnitz S."/>
            <person name="Brambilla E."/>
            <person name="Klenk H.-P."/>
            <person name="Eisen J.A."/>
        </authorList>
    </citation>
    <scope>NUCLEOTIDE SEQUENCE [LARGE SCALE GENOMIC DNA]</scope>
    <source>
        <strain evidence="3">DSM 12168 / CIP 105900 / DD5/3</strain>
    </source>
</reference>
<accession>F4LJ91</accession>
<dbReference type="KEGG" id="tbe:Trebr_0912"/>
<dbReference type="STRING" id="906968.Trebr_0912"/>
<dbReference type="RefSeq" id="WP_013758067.1">
    <property type="nucleotide sequence ID" value="NC_015500.1"/>
</dbReference>
<evidence type="ECO:0000313" key="3">
    <source>
        <dbReference type="Proteomes" id="UP000006546"/>
    </source>
</evidence>
<dbReference type="EMBL" id="CP002696">
    <property type="protein sequence ID" value="AEE16348.1"/>
    <property type="molecule type" value="Genomic_DNA"/>
</dbReference>
<dbReference type="Proteomes" id="UP000006546">
    <property type="component" value="Chromosome"/>
</dbReference>
<dbReference type="eggNOG" id="ENOG50339QT">
    <property type="taxonomic scope" value="Bacteria"/>
</dbReference>
<gene>
    <name evidence="2" type="ordered locus">Trebr_0912</name>
</gene>
<keyword evidence="3" id="KW-1185">Reference proteome</keyword>
<name>F4LJ91_TREBD</name>
<dbReference type="AlphaFoldDB" id="F4LJ91"/>
<sequence length="176" mass="20415">MEHSGNNRRNGNKKNWNSRPSASDNRRSGSDSRRQSEPRQNSFRNGETHRAPPARVPAQVQEEMQKDMQAIRALKQNAPLCPRCNQPITDITSALAERKTGEPVHFDCVVDFLKQSEPLKENEKITYIGQGRFAVVYFSNPHDMRHFTIVRVIEWEERDKKYPWRADIAGLYSQVH</sequence>
<dbReference type="OrthoDB" id="308128at2"/>
<dbReference type="HOGENOM" id="CLU_128613_0_0_12"/>